<dbReference type="GeneID" id="128312798"/>
<evidence type="ECO:0000256" key="1">
    <source>
        <dbReference type="PROSITE-ProRule" id="PRU00152"/>
    </source>
</evidence>
<dbReference type="PANTHER" id="PTHR45901">
    <property type="entry name" value="PROTEIN CBG12474"/>
    <property type="match status" value="1"/>
</dbReference>
<organism evidence="3 4">
    <name type="scientific">Acinonyx jubatus</name>
    <name type="common">Cheetah</name>
    <dbReference type="NCBI Taxonomy" id="32536"/>
    <lineage>
        <taxon>Eukaryota</taxon>
        <taxon>Metazoa</taxon>
        <taxon>Chordata</taxon>
        <taxon>Craniata</taxon>
        <taxon>Vertebrata</taxon>
        <taxon>Euteleostomi</taxon>
        <taxon>Mammalia</taxon>
        <taxon>Eutheria</taxon>
        <taxon>Laurasiatheria</taxon>
        <taxon>Carnivora</taxon>
        <taxon>Feliformia</taxon>
        <taxon>Felidae</taxon>
        <taxon>Felinae</taxon>
        <taxon>Acinonyx</taxon>
    </lineage>
</organism>
<protein>
    <submittedName>
        <fullName evidence="4">Polycystin-1-like</fullName>
    </submittedName>
</protein>
<feature type="domain" description="PLAT" evidence="2">
    <location>
        <begin position="32"/>
        <end position="148"/>
    </location>
</feature>
<dbReference type="SMART" id="SM00308">
    <property type="entry name" value="LH2"/>
    <property type="match status" value="1"/>
</dbReference>
<dbReference type="InterPro" id="IPR001024">
    <property type="entry name" value="PLAT/LH2_dom"/>
</dbReference>
<dbReference type="Gene3D" id="2.60.60.20">
    <property type="entry name" value="PLAT/LH2 domain"/>
    <property type="match status" value="1"/>
</dbReference>
<dbReference type="PANTHER" id="PTHR45901:SF7">
    <property type="entry name" value="OXYGEN-REGULATED PROTEIN 1"/>
    <property type="match status" value="1"/>
</dbReference>
<name>A0ABM3NXL5_ACIJB</name>
<evidence type="ECO:0000313" key="4">
    <source>
        <dbReference type="RefSeq" id="XP_053064160.1"/>
    </source>
</evidence>
<dbReference type="SUPFAM" id="SSF49723">
    <property type="entry name" value="Lipase/lipooxygenase domain (PLAT/LH2 domain)"/>
    <property type="match status" value="1"/>
</dbReference>
<dbReference type="Proteomes" id="UP001652583">
    <property type="component" value="Chromosome F2"/>
</dbReference>
<dbReference type="InterPro" id="IPR036392">
    <property type="entry name" value="PLAT/LH2_dom_sf"/>
</dbReference>
<comment type="caution">
    <text evidence="1">Lacks conserved residue(s) required for the propagation of feature annotation.</text>
</comment>
<evidence type="ECO:0000313" key="3">
    <source>
        <dbReference type="Proteomes" id="UP001652583"/>
    </source>
</evidence>
<dbReference type="PROSITE" id="PS50095">
    <property type="entry name" value="PLAT"/>
    <property type="match status" value="1"/>
</dbReference>
<sequence>MSQGVIHSEIELCLQEMQINHQPKIQEEANEGDWKVTVVTGDLENAGTTATVSLYVHGEATCSGPIILGSGKYQLFNSNSADIFKIDLKDIGDIYKTRIGHDNSGQDPGWCLGEISLENIDTCEVFCLTVDSWIAENENNGGPWKEMPTVRTNKAPLPDGLMSTKMMAGPHESCSHKVATVQERRSLWPPGASVPPCLQKAFDLVVIVCLPLPSTGANTWGGSTCTGHVLRF</sequence>
<keyword evidence="3" id="KW-1185">Reference proteome</keyword>
<proteinExistence type="predicted"/>
<dbReference type="InterPro" id="IPR052970">
    <property type="entry name" value="Inner_ear_hair_cell_LOXHD"/>
</dbReference>
<dbReference type="RefSeq" id="XP_053064160.1">
    <property type="nucleotide sequence ID" value="XM_053208185.1"/>
</dbReference>
<evidence type="ECO:0000259" key="2">
    <source>
        <dbReference type="PROSITE" id="PS50095"/>
    </source>
</evidence>
<accession>A0ABM3NXL5</accession>
<reference evidence="4" key="1">
    <citation type="submission" date="2025-08" db="UniProtKB">
        <authorList>
            <consortium name="RefSeq"/>
        </authorList>
    </citation>
    <scope>IDENTIFICATION</scope>
    <source>
        <tissue evidence="4">Blood</tissue>
    </source>
</reference>
<dbReference type="Pfam" id="PF01477">
    <property type="entry name" value="PLAT"/>
    <property type="match status" value="1"/>
</dbReference>
<gene>
    <name evidence="4" type="primary">LOC128312798</name>
</gene>